<reference evidence="2 3" key="1">
    <citation type="submission" date="2024-06" db="EMBL/GenBank/DDBJ databases">
        <title>The Natural Products Discovery Center: Release of the First 8490 Sequenced Strains for Exploring Actinobacteria Biosynthetic Diversity.</title>
        <authorList>
            <person name="Kalkreuter E."/>
            <person name="Kautsar S.A."/>
            <person name="Yang D."/>
            <person name="Bader C.D."/>
            <person name="Teijaro C.N."/>
            <person name="Fluegel L."/>
            <person name="Davis C.M."/>
            <person name="Simpson J.R."/>
            <person name="Lauterbach L."/>
            <person name="Steele A.D."/>
            <person name="Gui C."/>
            <person name="Meng S."/>
            <person name="Li G."/>
            <person name="Viehrig K."/>
            <person name="Ye F."/>
            <person name="Su P."/>
            <person name="Kiefer A.F."/>
            <person name="Nichols A."/>
            <person name="Cepeda A.J."/>
            <person name="Yan W."/>
            <person name="Fan B."/>
            <person name="Jiang Y."/>
            <person name="Adhikari A."/>
            <person name="Zheng C.-J."/>
            <person name="Schuster L."/>
            <person name="Cowan T.M."/>
            <person name="Smanski M.J."/>
            <person name="Chevrette M.G."/>
            <person name="De Carvalho L.P.S."/>
            <person name="Shen B."/>
        </authorList>
    </citation>
    <scope>NUCLEOTIDE SEQUENCE [LARGE SCALE GENOMIC DNA]</scope>
    <source>
        <strain evidence="2 3">NPDC048946</strain>
    </source>
</reference>
<organism evidence="2 3">
    <name type="scientific">Streptodolium elevatio</name>
    <dbReference type="NCBI Taxonomy" id="3157996"/>
    <lineage>
        <taxon>Bacteria</taxon>
        <taxon>Bacillati</taxon>
        <taxon>Actinomycetota</taxon>
        <taxon>Actinomycetes</taxon>
        <taxon>Kitasatosporales</taxon>
        <taxon>Streptomycetaceae</taxon>
        <taxon>Streptodolium</taxon>
    </lineage>
</organism>
<keyword evidence="3" id="KW-1185">Reference proteome</keyword>
<dbReference type="InterPro" id="IPR029069">
    <property type="entry name" value="HotDog_dom_sf"/>
</dbReference>
<dbReference type="PANTHER" id="PTHR36934:SF1">
    <property type="entry name" value="THIOESTERASE DOMAIN-CONTAINING PROTEIN"/>
    <property type="match status" value="1"/>
</dbReference>
<dbReference type="InterPro" id="IPR025540">
    <property type="entry name" value="FlK"/>
</dbReference>
<dbReference type="Pfam" id="PF22636">
    <property type="entry name" value="FlK"/>
    <property type="match status" value="1"/>
</dbReference>
<name>A0ABV3DP06_9ACTN</name>
<dbReference type="SUPFAM" id="SSF54637">
    <property type="entry name" value="Thioesterase/thiol ester dehydrase-isomerase"/>
    <property type="match status" value="1"/>
</dbReference>
<comment type="caution">
    <text evidence="2">The sequence shown here is derived from an EMBL/GenBank/DDBJ whole genome shotgun (WGS) entry which is preliminary data.</text>
</comment>
<evidence type="ECO:0000313" key="3">
    <source>
        <dbReference type="Proteomes" id="UP001551482"/>
    </source>
</evidence>
<dbReference type="Proteomes" id="UP001551482">
    <property type="component" value="Unassembled WGS sequence"/>
</dbReference>
<evidence type="ECO:0000313" key="2">
    <source>
        <dbReference type="EMBL" id="MEU8137480.1"/>
    </source>
</evidence>
<dbReference type="PIRSF" id="PIRSF014972">
    <property type="entry name" value="FlK"/>
    <property type="match status" value="1"/>
</dbReference>
<proteinExistence type="predicted"/>
<sequence>MPQQPIPVSPGTHAELTHTVTDADTAEAVGSGDLPVLGTPRLLALAEAATVRALAGHLGADRTSVGTRVSLEHLLPTPVGGTVTVRAEVVYADGRLVRFSVVAEDAARRLVGQGEVTRVVVDRERFLARVPSADA</sequence>
<dbReference type="EMBL" id="JBEZFP010000089">
    <property type="protein sequence ID" value="MEU8137480.1"/>
    <property type="molecule type" value="Genomic_DNA"/>
</dbReference>
<evidence type="ECO:0000259" key="1">
    <source>
        <dbReference type="Pfam" id="PF22636"/>
    </source>
</evidence>
<dbReference type="PANTHER" id="PTHR36934">
    <property type="entry name" value="BLR0278 PROTEIN"/>
    <property type="match status" value="1"/>
</dbReference>
<feature type="domain" description="Fluoroacetyl-CoA-specific thioesterase-like" evidence="1">
    <location>
        <begin position="20"/>
        <end position="124"/>
    </location>
</feature>
<dbReference type="InterPro" id="IPR054485">
    <property type="entry name" value="FlK-like_dom"/>
</dbReference>
<dbReference type="CDD" id="cd03440">
    <property type="entry name" value="hot_dog"/>
    <property type="match status" value="1"/>
</dbReference>
<protein>
    <submittedName>
        <fullName evidence="2">Hotdog domain-containing protein</fullName>
    </submittedName>
</protein>
<dbReference type="Gene3D" id="3.10.129.10">
    <property type="entry name" value="Hotdog Thioesterase"/>
    <property type="match status" value="1"/>
</dbReference>
<accession>A0ABV3DP06</accession>
<gene>
    <name evidence="2" type="ORF">AB0C36_28715</name>
</gene>
<dbReference type="RefSeq" id="WP_358359434.1">
    <property type="nucleotide sequence ID" value="NZ_JBEZFP010000089.1"/>
</dbReference>